<feature type="region of interest" description="Disordered" evidence="1">
    <location>
        <begin position="99"/>
        <end position="124"/>
    </location>
</feature>
<dbReference type="Proteomes" id="UP001140560">
    <property type="component" value="Unassembled WGS sequence"/>
</dbReference>
<dbReference type="OrthoDB" id="422362at2759"/>
<comment type="caution">
    <text evidence="2">The sequence shown here is derived from an EMBL/GenBank/DDBJ whole genome shotgun (WGS) entry which is preliminary data.</text>
</comment>
<feature type="region of interest" description="Disordered" evidence="1">
    <location>
        <begin position="15"/>
        <end position="72"/>
    </location>
</feature>
<keyword evidence="3" id="KW-1185">Reference proteome</keyword>
<evidence type="ECO:0000313" key="2">
    <source>
        <dbReference type="EMBL" id="KAJ4373867.1"/>
    </source>
</evidence>
<organism evidence="2 3">
    <name type="scientific">Neocucurbitaria cava</name>
    <dbReference type="NCBI Taxonomy" id="798079"/>
    <lineage>
        <taxon>Eukaryota</taxon>
        <taxon>Fungi</taxon>
        <taxon>Dikarya</taxon>
        <taxon>Ascomycota</taxon>
        <taxon>Pezizomycotina</taxon>
        <taxon>Dothideomycetes</taxon>
        <taxon>Pleosporomycetidae</taxon>
        <taxon>Pleosporales</taxon>
        <taxon>Pleosporineae</taxon>
        <taxon>Cucurbitariaceae</taxon>
        <taxon>Neocucurbitaria</taxon>
    </lineage>
</organism>
<reference evidence="2" key="1">
    <citation type="submission" date="2022-10" db="EMBL/GenBank/DDBJ databases">
        <title>Tapping the CABI collections for fungal endophytes: first genome assemblies for Collariella, Neodidymelliopsis, Ascochyta clinopodiicola, Didymella pomorum, Didymosphaeria variabile, Neocosmospora piperis and Neocucurbitaria cava.</title>
        <authorList>
            <person name="Hill R."/>
        </authorList>
    </citation>
    <scope>NUCLEOTIDE SEQUENCE</scope>
    <source>
        <strain evidence="2">IMI 356814</strain>
    </source>
</reference>
<dbReference type="AlphaFoldDB" id="A0A9W8YC45"/>
<accession>A0A9W8YC45</accession>
<evidence type="ECO:0000313" key="3">
    <source>
        <dbReference type="Proteomes" id="UP001140560"/>
    </source>
</evidence>
<dbReference type="EMBL" id="JAPEUY010000004">
    <property type="protein sequence ID" value="KAJ4373867.1"/>
    <property type="molecule type" value="Genomic_DNA"/>
</dbReference>
<feature type="compositionally biased region" description="Polar residues" evidence="1">
    <location>
        <begin position="99"/>
        <end position="112"/>
    </location>
</feature>
<proteinExistence type="predicted"/>
<name>A0A9W8YC45_9PLEO</name>
<protein>
    <submittedName>
        <fullName evidence="2">Uncharacterized protein</fullName>
    </submittedName>
</protein>
<feature type="compositionally biased region" description="Low complexity" evidence="1">
    <location>
        <begin position="54"/>
        <end position="66"/>
    </location>
</feature>
<feature type="compositionally biased region" description="Polar residues" evidence="1">
    <location>
        <begin position="29"/>
        <end position="46"/>
    </location>
</feature>
<sequence>MPCLRPLERTVTTRRATTASFTMAERDISPTSTSSTLSNITVQTDKQAGVRAMSSASPSISTPPTSLDDGASVLSETTKPEQAVDVDDGTPALQTMDEVQSTAHTTPATGNSEGRRSARSSRKSVTTYNVQILAGTAIHTPTKYLEKHHMNVLHGSLESIMQENVVTPVKKKPSKLRTAATEPSDPVEEQLVAEAAQAARRRTSSRVTDLRKEALRNLSGVGDAVANTISGGKAFIRGTLRRSVSEPHLKATQPSPGPVSLKRSRTVMEAEEKYQDEQMPAKEYLKPKSKVWLKQGLYVGQHRDFDPRLSESQNRVKKRNRKSKENATLPLPIFACDRLLNEDPRHVFRDFKLPFDTYSPLPRKVKVDGWVKLHKSKDHPPINIQSLIVLQTGLLATHRPCGNATSRILLSVTVTQKMVVGKPAIIVSWHTSVTALIVGLRLNDAATAHLQNSGDVPKVIAMTMALRSSTLMIAGMACAL</sequence>
<evidence type="ECO:0000256" key="1">
    <source>
        <dbReference type="SAM" id="MobiDB-lite"/>
    </source>
</evidence>
<gene>
    <name evidence="2" type="ORF">N0V83_002606</name>
</gene>